<sequence>MDQEIPQNYQQQQWNFGLQKVEEETLIANQDHYFFDMNFMILPDILDKITIKLKINHEVMSSEQYQQERQKLLFTMLKYDTGLDILIKLLYRRDISPLNGYYYLKTLDDMAHIIFDMQNQLLDLAIEHNQCQKQISNRIVKLFNSLLNRKKKEISKFPPSPLAQKDLENLQQKFSRINDINCVLRNFEFYKQNWRCIFDFLTSPQNKLLQKVILCRTEIQQMLQEETGRQVLRMMSELTIYQQELILTYIQSTKEIQEAEIVRGKYVQLYQAIYLMDRDPKQQFPDIVKLMMLYYFEIENWKLLVIEELMELHQEQDAYELLLASKIDWNCLSNSDIIIKLLIASKRSLQAYVYVTELKDEQALRYFVIQMINQQDILNLLQIEFTPEQDNVVNEIIKNLADKQILIEFVKKLLRSRKYYQAIEFYKKLSQAPLQLDLKRIEELIQKRIAQLPEVEENYYLAKMNGKQLTEDELLIEAILDNQEGANEQNHQGQRIIKYFVEQPIMDHERVINCCGWIRENHLGIIY</sequence>
<reference evidence="1 2" key="1">
    <citation type="journal article" date="2006" name="Nature">
        <title>Global trends of whole-genome duplications revealed by the ciliate Paramecium tetraurelia.</title>
        <authorList>
            <consortium name="Genoscope"/>
            <person name="Aury J.-M."/>
            <person name="Jaillon O."/>
            <person name="Duret L."/>
            <person name="Noel B."/>
            <person name="Jubin C."/>
            <person name="Porcel B.M."/>
            <person name="Segurens B."/>
            <person name="Daubin V."/>
            <person name="Anthouard V."/>
            <person name="Aiach N."/>
            <person name="Arnaiz O."/>
            <person name="Billaut A."/>
            <person name="Beisson J."/>
            <person name="Blanc I."/>
            <person name="Bouhouche K."/>
            <person name="Camara F."/>
            <person name="Duharcourt S."/>
            <person name="Guigo R."/>
            <person name="Gogendeau D."/>
            <person name="Katinka M."/>
            <person name="Keller A.-M."/>
            <person name="Kissmehl R."/>
            <person name="Klotz C."/>
            <person name="Koll F."/>
            <person name="Le Moue A."/>
            <person name="Lepere C."/>
            <person name="Malinsky S."/>
            <person name="Nowacki M."/>
            <person name="Nowak J.K."/>
            <person name="Plattner H."/>
            <person name="Poulain J."/>
            <person name="Ruiz F."/>
            <person name="Serrano V."/>
            <person name="Zagulski M."/>
            <person name="Dessen P."/>
            <person name="Betermier M."/>
            <person name="Weissenbach J."/>
            <person name="Scarpelli C."/>
            <person name="Schachter V."/>
            <person name="Sperling L."/>
            <person name="Meyer E."/>
            <person name="Cohen J."/>
            <person name="Wincker P."/>
        </authorList>
    </citation>
    <scope>NUCLEOTIDE SEQUENCE [LARGE SCALE GENOMIC DNA]</scope>
    <source>
        <strain evidence="1 2">Stock d4-2</strain>
    </source>
</reference>
<dbReference type="EMBL" id="CT868665">
    <property type="protein sequence ID" value="CAK91858.1"/>
    <property type="molecule type" value="Genomic_DNA"/>
</dbReference>
<dbReference type="AlphaFoldDB" id="A0E991"/>
<dbReference type="HOGENOM" id="CLU_517289_0_0_1"/>
<dbReference type="OMA" id="FVEQPIM"/>
<dbReference type="GeneID" id="5045040"/>
<keyword evidence="2" id="KW-1185">Reference proteome</keyword>
<name>A0E991_PARTE</name>
<dbReference type="OrthoDB" id="298609at2759"/>
<gene>
    <name evidence="1" type="ORF">GSPATT00024589001</name>
</gene>
<dbReference type="RefSeq" id="XP_001459255.1">
    <property type="nucleotide sequence ID" value="XM_001459218.1"/>
</dbReference>
<dbReference type="KEGG" id="ptm:GSPATT00024589001"/>
<evidence type="ECO:0008006" key="3">
    <source>
        <dbReference type="Google" id="ProtNLM"/>
    </source>
</evidence>
<accession>A0E991</accession>
<organism evidence="1 2">
    <name type="scientific">Paramecium tetraurelia</name>
    <dbReference type="NCBI Taxonomy" id="5888"/>
    <lineage>
        <taxon>Eukaryota</taxon>
        <taxon>Sar</taxon>
        <taxon>Alveolata</taxon>
        <taxon>Ciliophora</taxon>
        <taxon>Intramacronucleata</taxon>
        <taxon>Oligohymenophorea</taxon>
        <taxon>Peniculida</taxon>
        <taxon>Parameciidae</taxon>
        <taxon>Paramecium</taxon>
    </lineage>
</organism>
<evidence type="ECO:0000313" key="1">
    <source>
        <dbReference type="EMBL" id="CAK91858.1"/>
    </source>
</evidence>
<proteinExistence type="predicted"/>
<protein>
    <recommendedName>
        <fullName evidence="3">ELYS-like domain-containing protein</fullName>
    </recommendedName>
</protein>
<evidence type="ECO:0000313" key="2">
    <source>
        <dbReference type="Proteomes" id="UP000000600"/>
    </source>
</evidence>
<dbReference type="Proteomes" id="UP000000600">
    <property type="component" value="Unassembled WGS sequence"/>
</dbReference>
<dbReference type="InParanoid" id="A0E991"/>